<feature type="domain" description="Transcription regulator PadR N-terminal" evidence="1">
    <location>
        <begin position="16"/>
        <end position="90"/>
    </location>
</feature>
<evidence type="ECO:0000259" key="1">
    <source>
        <dbReference type="Pfam" id="PF03551"/>
    </source>
</evidence>
<proteinExistence type="predicted"/>
<dbReference type="RefSeq" id="WP_090150523.1">
    <property type="nucleotide sequence ID" value="NZ_FNAN01000007.1"/>
</dbReference>
<name>A0A1G7GHK0_9BACT</name>
<dbReference type="Proteomes" id="UP000198748">
    <property type="component" value="Unassembled WGS sequence"/>
</dbReference>
<dbReference type="STRING" id="659014.SAMN04487996_107258"/>
<evidence type="ECO:0000313" key="2">
    <source>
        <dbReference type="EMBL" id="SDE87632.1"/>
    </source>
</evidence>
<protein>
    <submittedName>
        <fullName evidence="2">DNA-binding transcriptional regulator, PadR family</fullName>
    </submittedName>
</protein>
<dbReference type="InterPro" id="IPR036390">
    <property type="entry name" value="WH_DNA-bd_sf"/>
</dbReference>
<reference evidence="3" key="1">
    <citation type="submission" date="2016-10" db="EMBL/GenBank/DDBJ databases">
        <authorList>
            <person name="Varghese N."/>
            <person name="Submissions S."/>
        </authorList>
    </citation>
    <scope>NUCLEOTIDE SEQUENCE [LARGE SCALE GENOMIC DNA]</scope>
    <source>
        <strain evidence="3">DSM 25329</strain>
    </source>
</reference>
<dbReference type="Pfam" id="PF03551">
    <property type="entry name" value="PadR"/>
    <property type="match status" value="1"/>
</dbReference>
<accession>A0A1G7GHK0</accession>
<dbReference type="Gene3D" id="1.10.10.10">
    <property type="entry name" value="Winged helix-like DNA-binding domain superfamily/Winged helix DNA-binding domain"/>
    <property type="match status" value="1"/>
</dbReference>
<dbReference type="SUPFAM" id="SSF46785">
    <property type="entry name" value="Winged helix' DNA-binding domain"/>
    <property type="match status" value="1"/>
</dbReference>
<dbReference type="OrthoDB" id="982587at2"/>
<keyword evidence="3" id="KW-1185">Reference proteome</keyword>
<dbReference type="InterPro" id="IPR036388">
    <property type="entry name" value="WH-like_DNA-bd_sf"/>
</dbReference>
<dbReference type="InterPro" id="IPR005149">
    <property type="entry name" value="Tscrpt_reg_PadR_N"/>
</dbReference>
<organism evidence="2 3">
    <name type="scientific">Dyadobacter soli</name>
    <dbReference type="NCBI Taxonomy" id="659014"/>
    <lineage>
        <taxon>Bacteria</taxon>
        <taxon>Pseudomonadati</taxon>
        <taxon>Bacteroidota</taxon>
        <taxon>Cytophagia</taxon>
        <taxon>Cytophagales</taxon>
        <taxon>Spirosomataceae</taxon>
        <taxon>Dyadobacter</taxon>
    </lineage>
</organism>
<gene>
    <name evidence="2" type="ORF">SAMN04487996_107258</name>
</gene>
<dbReference type="GO" id="GO:0003677">
    <property type="term" value="F:DNA binding"/>
    <property type="evidence" value="ECO:0007669"/>
    <property type="project" value="UniProtKB-KW"/>
</dbReference>
<evidence type="ECO:0000313" key="3">
    <source>
        <dbReference type="Proteomes" id="UP000198748"/>
    </source>
</evidence>
<dbReference type="AlphaFoldDB" id="A0A1G7GHK0"/>
<dbReference type="EMBL" id="FNAN01000007">
    <property type="protein sequence ID" value="SDE87632.1"/>
    <property type="molecule type" value="Genomic_DNA"/>
</dbReference>
<sequence>MNRTYLGEFEEIVLLSVAVMHGQAYGVMLMHEIIEQTGRAVKLNQVHSALQRLEEKGMVKSEVGGATAERGGRRKRLYTITAYGERTLQQIQEIRESFWSKLANAFKPAIGL</sequence>
<keyword evidence="2" id="KW-0238">DNA-binding</keyword>